<gene>
    <name evidence="1" type="ORF">HU200_040555</name>
</gene>
<keyword evidence="2" id="KW-1185">Reference proteome</keyword>
<proteinExistence type="predicted"/>
<comment type="caution">
    <text evidence="1">The sequence shown here is derived from an EMBL/GenBank/DDBJ whole genome shotgun (WGS) entry which is preliminary data.</text>
</comment>
<sequence length="68" mass="8235">MHLFFYCPFSQACWNFLDIHWNTTLDFQLMFLRGRERIGSFFMATWVLWIHRISIILDGGSLSFANWK</sequence>
<protein>
    <submittedName>
        <fullName evidence="1">Uncharacterized protein</fullName>
    </submittedName>
</protein>
<evidence type="ECO:0000313" key="2">
    <source>
        <dbReference type="Proteomes" id="UP000636709"/>
    </source>
</evidence>
<accession>A0A835B989</accession>
<organism evidence="1 2">
    <name type="scientific">Digitaria exilis</name>
    <dbReference type="NCBI Taxonomy" id="1010633"/>
    <lineage>
        <taxon>Eukaryota</taxon>
        <taxon>Viridiplantae</taxon>
        <taxon>Streptophyta</taxon>
        <taxon>Embryophyta</taxon>
        <taxon>Tracheophyta</taxon>
        <taxon>Spermatophyta</taxon>
        <taxon>Magnoliopsida</taxon>
        <taxon>Liliopsida</taxon>
        <taxon>Poales</taxon>
        <taxon>Poaceae</taxon>
        <taxon>PACMAD clade</taxon>
        <taxon>Panicoideae</taxon>
        <taxon>Panicodae</taxon>
        <taxon>Paniceae</taxon>
        <taxon>Anthephorinae</taxon>
        <taxon>Digitaria</taxon>
    </lineage>
</organism>
<evidence type="ECO:0000313" key="1">
    <source>
        <dbReference type="EMBL" id="KAF8691416.1"/>
    </source>
</evidence>
<name>A0A835B989_9POAL</name>
<dbReference type="Proteomes" id="UP000636709">
    <property type="component" value="Unassembled WGS sequence"/>
</dbReference>
<dbReference type="EMBL" id="JACEFO010001965">
    <property type="protein sequence ID" value="KAF8691416.1"/>
    <property type="molecule type" value="Genomic_DNA"/>
</dbReference>
<reference evidence="1" key="1">
    <citation type="submission" date="2020-07" db="EMBL/GenBank/DDBJ databases">
        <title>Genome sequence and genetic diversity analysis of an under-domesticated orphan crop, white fonio (Digitaria exilis).</title>
        <authorList>
            <person name="Bennetzen J.L."/>
            <person name="Chen S."/>
            <person name="Ma X."/>
            <person name="Wang X."/>
            <person name="Yssel A.E.J."/>
            <person name="Chaluvadi S.R."/>
            <person name="Johnson M."/>
            <person name="Gangashetty P."/>
            <person name="Hamidou F."/>
            <person name="Sanogo M.D."/>
            <person name="Zwaenepoel A."/>
            <person name="Wallace J."/>
            <person name="Van De Peer Y."/>
            <person name="Van Deynze A."/>
        </authorList>
    </citation>
    <scope>NUCLEOTIDE SEQUENCE</scope>
    <source>
        <tissue evidence="1">Leaves</tissue>
    </source>
</reference>
<dbReference type="AlphaFoldDB" id="A0A835B989"/>